<organism evidence="1 2">
    <name type="scientific">Dreissena polymorpha</name>
    <name type="common">Zebra mussel</name>
    <name type="synonym">Mytilus polymorpha</name>
    <dbReference type="NCBI Taxonomy" id="45954"/>
    <lineage>
        <taxon>Eukaryota</taxon>
        <taxon>Metazoa</taxon>
        <taxon>Spiralia</taxon>
        <taxon>Lophotrochozoa</taxon>
        <taxon>Mollusca</taxon>
        <taxon>Bivalvia</taxon>
        <taxon>Autobranchia</taxon>
        <taxon>Heteroconchia</taxon>
        <taxon>Euheterodonta</taxon>
        <taxon>Imparidentia</taxon>
        <taxon>Neoheterodontei</taxon>
        <taxon>Myida</taxon>
        <taxon>Dreissenoidea</taxon>
        <taxon>Dreissenidae</taxon>
        <taxon>Dreissena</taxon>
    </lineage>
</organism>
<sequence length="60" mass="6381">MNSDAPSIGDNRTDTAVAVVLSDSPNHVLETAAGIDIVTLVARPLIPWPIASRLQNTRDD</sequence>
<dbReference type="Proteomes" id="UP000828390">
    <property type="component" value="Unassembled WGS sequence"/>
</dbReference>
<reference evidence="1" key="2">
    <citation type="submission" date="2020-11" db="EMBL/GenBank/DDBJ databases">
        <authorList>
            <person name="McCartney M.A."/>
            <person name="Auch B."/>
            <person name="Kono T."/>
            <person name="Mallez S."/>
            <person name="Becker A."/>
            <person name="Gohl D.M."/>
            <person name="Silverstein K.A.T."/>
            <person name="Koren S."/>
            <person name="Bechman K.B."/>
            <person name="Herman A."/>
            <person name="Abrahante J.E."/>
            <person name="Garbe J."/>
        </authorList>
    </citation>
    <scope>NUCLEOTIDE SEQUENCE</scope>
    <source>
        <strain evidence="1">Duluth1</strain>
        <tissue evidence="1">Whole animal</tissue>
    </source>
</reference>
<accession>A0A9D4R322</accession>
<dbReference type="AlphaFoldDB" id="A0A9D4R322"/>
<name>A0A9D4R322_DREPO</name>
<dbReference type="EMBL" id="JAIWYP010000003">
    <property type="protein sequence ID" value="KAH3852182.1"/>
    <property type="molecule type" value="Genomic_DNA"/>
</dbReference>
<reference evidence="1" key="1">
    <citation type="journal article" date="2019" name="bioRxiv">
        <title>The Genome of the Zebra Mussel, Dreissena polymorpha: A Resource for Invasive Species Research.</title>
        <authorList>
            <person name="McCartney M.A."/>
            <person name="Auch B."/>
            <person name="Kono T."/>
            <person name="Mallez S."/>
            <person name="Zhang Y."/>
            <person name="Obille A."/>
            <person name="Becker A."/>
            <person name="Abrahante J.E."/>
            <person name="Garbe J."/>
            <person name="Badalamenti J.P."/>
            <person name="Herman A."/>
            <person name="Mangelson H."/>
            <person name="Liachko I."/>
            <person name="Sullivan S."/>
            <person name="Sone E.D."/>
            <person name="Koren S."/>
            <person name="Silverstein K.A.T."/>
            <person name="Beckman K.B."/>
            <person name="Gohl D.M."/>
        </authorList>
    </citation>
    <scope>NUCLEOTIDE SEQUENCE</scope>
    <source>
        <strain evidence="1">Duluth1</strain>
        <tissue evidence="1">Whole animal</tissue>
    </source>
</reference>
<evidence type="ECO:0000313" key="2">
    <source>
        <dbReference type="Proteomes" id="UP000828390"/>
    </source>
</evidence>
<protein>
    <submittedName>
        <fullName evidence="1">Uncharacterized protein</fullName>
    </submittedName>
</protein>
<evidence type="ECO:0000313" key="1">
    <source>
        <dbReference type="EMBL" id="KAH3852182.1"/>
    </source>
</evidence>
<keyword evidence="2" id="KW-1185">Reference proteome</keyword>
<proteinExistence type="predicted"/>
<gene>
    <name evidence="1" type="ORF">DPMN_094681</name>
</gene>
<comment type="caution">
    <text evidence="1">The sequence shown here is derived from an EMBL/GenBank/DDBJ whole genome shotgun (WGS) entry which is preliminary data.</text>
</comment>